<accession>A0A9W9W0I5</accession>
<protein>
    <submittedName>
        <fullName evidence="1">Uncharacterized protein</fullName>
    </submittedName>
</protein>
<dbReference type="Gene3D" id="2.60.120.650">
    <property type="entry name" value="Cupin"/>
    <property type="match status" value="1"/>
</dbReference>
<dbReference type="RefSeq" id="XP_056488365.1">
    <property type="nucleotide sequence ID" value="XM_056631104.1"/>
</dbReference>
<reference evidence="1" key="1">
    <citation type="submission" date="2022-12" db="EMBL/GenBank/DDBJ databases">
        <authorList>
            <person name="Petersen C."/>
        </authorList>
    </citation>
    <scope>NUCLEOTIDE SEQUENCE</scope>
    <source>
        <strain evidence="1">IBT 29677</strain>
    </source>
</reference>
<keyword evidence="2" id="KW-1185">Reference proteome</keyword>
<gene>
    <name evidence="1" type="ORF">N7509_006467</name>
</gene>
<evidence type="ECO:0000313" key="1">
    <source>
        <dbReference type="EMBL" id="KAJ5394680.1"/>
    </source>
</evidence>
<dbReference type="EMBL" id="JAPZBU010000007">
    <property type="protein sequence ID" value="KAJ5394680.1"/>
    <property type="molecule type" value="Genomic_DNA"/>
</dbReference>
<name>A0A9W9W0I5_9EURO</name>
<evidence type="ECO:0000313" key="2">
    <source>
        <dbReference type="Proteomes" id="UP001147747"/>
    </source>
</evidence>
<dbReference type="Proteomes" id="UP001147747">
    <property type="component" value="Unassembled WGS sequence"/>
</dbReference>
<organism evidence="1 2">
    <name type="scientific">Penicillium cosmopolitanum</name>
    <dbReference type="NCBI Taxonomy" id="1131564"/>
    <lineage>
        <taxon>Eukaryota</taxon>
        <taxon>Fungi</taxon>
        <taxon>Dikarya</taxon>
        <taxon>Ascomycota</taxon>
        <taxon>Pezizomycotina</taxon>
        <taxon>Eurotiomycetes</taxon>
        <taxon>Eurotiomycetidae</taxon>
        <taxon>Eurotiales</taxon>
        <taxon>Aspergillaceae</taxon>
        <taxon>Penicillium</taxon>
    </lineage>
</organism>
<reference evidence="1" key="2">
    <citation type="journal article" date="2023" name="IMA Fungus">
        <title>Comparative genomic study of the Penicillium genus elucidates a diverse pangenome and 15 lateral gene transfer events.</title>
        <authorList>
            <person name="Petersen C."/>
            <person name="Sorensen T."/>
            <person name="Nielsen M.R."/>
            <person name="Sondergaard T.E."/>
            <person name="Sorensen J.L."/>
            <person name="Fitzpatrick D.A."/>
            <person name="Frisvad J.C."/>
            <person name="Nielsen K.L."/>
        </authorList>
    </citation>
    <scope>NUCLEOTIDE SEQUENCE</scope>
    <source>
        <strain evidence="1">IBT 29677</strain>
    </source>
</reference>
<sequence length="172" mass="19008">MATLQKIQAGNRAATAHKPETQFHVNYQGEVDKTVDPLIVVSQLVDPDPNKPAFLTGLRLPTIDDLGLRVPHSVCKFFEPFHESNEQANLTPRYSFVDLHVDYGADGLSVPIGDCRKIWLLYPPTIHNLMAMKAVDGQRGRLVRLVQQLEGCVVVETNSSHAIHIPAASLHA</sequence>
<dbReference type="AlphaFoldDB" id="A0A9W9W0I5"/>
<proteinExistence type="predicted"/>
<dbReference type="OrthoDB" id="4295657at2759"/>
<comment type="caution">
    <text evidence="1">The sequence shown here is derived from an EMBL/GenBank/DDBJ whole genome shotgun (WGS) entry which is preliminary data.</text>
</comment>
<dbReference type="GeneID" id="81370084"/>